<name>A0A7S1A9E2_NOCSC</name>
<dbReference type="InterPro" id="IPR015943">
    <property type="entry name" value="WD40/YVTN_repeat-like_dom_sf"/>
</dbReference>
<dbReference type="PROSITE" id="PS50082">
    <property type="entry name" value="WD_REPEATS_2"/>
    <property type="match status" value="3"/>
</dbReference>
<dbReference type="InterPro" id="IPR001680">
    <property type="entry name" value="WD40_rpt"/>
</dbReference>
<protein>
    <recommendedName>
        <fullName evidence="6">Guanine nucleotide-binding protein subunit beta-like protein</fullName>
    </recommendedName>
</protein>
<dbReference type="PANTHER" id="PTHR44324">
    <property type="entry name" value="WD40 REPEAT DOMAIN 95"/>
    <property type="match status" value="1"/>
</dbReference>
<feature type="region of interest" description="Disordered" evidence="4">
    <location>
        <begin position="989"/>
        <end position="1009"/>
    </location>
</feature>
<dbReference type="EMBL" id="HBFQ01029545">
    <property type="protein sequence ID" value="CAD8846491.1"/>
    <property type="molecule type" value="Transcribed_RNA"/>
</dbReference>
<dbReference type="Gene3D" id="1.10.238.10">
    <property type="entry name" value="EF-hand"/>
    <property type="match status" value="1"/>
</dbReference>
<feature type="repeat" description="WD" evidence="3">
    <location>
        <begin position="859"/>
        <end position="894"/>
    </location>
</feature>
<dbReference type="Gene3D" id="2.130.10.10">
    <property type="entry name" value="YVTN repeat-like/Quinoprotein amine dehydrogenase"/>
    <property type="match status" value="4"/>
</dbReference>
<keyword evidence="1 3" id="KW-0853">WD repeat</keyword>
<dbReference type="PROSITE" id="PS00678">
    <property type="entry name" value="WD_REPEATS_1"/>
    <property type="match status" value="2"/>
</dbReference>
<gene>
    <name evidence="5" type="ORF">NSCI0253_LOCUS20841</name>
</gene>
<reference evidence="5" key="1">
    <citation type="submission" date="2021-01" db="EMBL/GenBank/DDBJ databases">
        <authorList>
            <person name="Corre E."/>
            <person name="Pelletier E."/>
            <person name="Niang G."/>
            <person name="Scheremetjew M."/>
            <person name="Finn R."/>
            <person name="Kale V."/>
            <person name="Holt S."/>
            <person name="Cochrane G."/>
            <person name="Meng A."/>
            <person name="Brown T."/>
            <person name="Cohen L."/>
        </authorList>
    </citation>
    <scope>NUCLEOTIDE SEQUENCE</scope>
</reference>
<proteinExistence type="predicted"/>
<dbReference type="SUPFAM" id="SSF50978">
    <property type="entry name" value="WD40 repeat-like"/>
    <property type="match status" value="3"/>
</dbReference>
<feature type="compositionally biased region" description="Polar residues" evidence="4">
    <location>
        <begin position="7"/>
        <end position="23"/>
    </location>
</feature>
<dbReference type="InterPro" id="IPR051242">
    <property type="entry name" value="WD-EF-hand_domain"/>
</dbReference>
<dbReference type="Pfam" id="PF00400">
    <property type="entry name" value="WD40"/>
    <property type="match status" value="5"/>
</dbReference>
<dbReference type="InterPro" id="IPR019775">
    <property type="entry name" value="WD40_repeat_CS"/>
</dbReference>
<keyword evidence="2" id="KW-0677">Repeat</keyword>
<feature type="repeat" description="WD" evidence="3">
    <location>
        <begin position="533"/>
        <end position="567"/>
    </location>
</feature>
<dbReference type="PANTHER" id="PTHR44324:SF4">
    <property type="entry name" value="WD40 REPEAT DOMAIN 95"/>
    <property type="match status" value="1"/>
</dbReference>
<dbReference type="InterPro" id="IPR011992">
    <property type="entry name" value="EF-hand-dom_pair"/>
</dbReference>
<dbReference type="SMART" id="SM00320">
    <property type="entry name" value="WD40"/>
    <property type="match status" value="13"/>
</dbReference>
<dbReference type="InterPro" id="IPR036322">
    <property type="entry name" value="WD40_repeat_dom_sf"/>
</dbReference>
<organism evidence="5">
    <name type="scientific">Noctiluca scintillans</name>
    <name type="common">Sea sparkle</name>
    <name type="synonym">Red tide dinoflagellate</name>
    <dbReference type="NCBI Taxonomy" id="2966"/>
    <lineage>
        <taxon>Eukaryota</taxon>
        <taxon>Sar</taxon>
        <taxon>Alveolata</taxon>
        <taxon>Dinophyceae</taxon>
        <taxon>Noctilucales</taxon>
        <taxon>Noctilucaceae</taxon>
        <taxon>Noctiluca</taxon>
    </lineage>
</organism>
<evidence type="ECO:0000256" key="1">
    <source>
        <dbReference type="ARBA" id="ARBA00022574"/>
    </source>
</evidence>
<evidence type="ECO:0000313" key="5">
    <source>
        <dbReference type="EMBL" id="CAD8846491.1"/>
    </source>
</evidence>
<evidence type="ECO:0008006" key="6">
    <source>
        <dbReference type="Google" id="ProtNLM"/>
    </source>
</evidence>
<evidence type="ECO:0000256" key="2">
    <source>
        <dbReference type="ARBA" id="ARBA00022737"/>
    </source>
</evidence>
<dbReference type="PROSITE" id="PS50294">
    <property type="entry name" value="WD_REPEATS_REGION"/>
    <property type="match status" value="2"/>
</dbReference>
<feature type="region of interest" description="Disordered" evidence="4">
    <location>
        <begin position="1"/>
        <end position="34"/>
    </location>
</feature>
<dbReference type="SUPFAM" id="SSF47473">
    <property type="entry name" value="EF-hand"/>
    <property type="match status" value="1"/>
</dbReference>
<dbReference type="AlphaFoldDB" id="A0A7S1A9E2"/>
<accession>A0A7S1A9E2</accession>
<feature type="repeat" description="WD" evidence="3">
    <location>
        <begin position="398"/>
        <end position="439"/>
    </location>
</feature>
<evidence type="ECO:0000256" key="3">
    <source>
        <dbReference type="PROSITE-ProRule" id="PRU00221"/>
    </source>
</evidence>
<sequence length="1082" mass="119866">MMASRQRPMSRTSCRGTNKSALSDTLDEDDDEPVMTNLNPIGLSLKELQKLRDKFLDEDGNPVKLNKKQFVEAFSLDKKQVASKDRDHWHSELCTLFNKIDAQCTETVDWNEFTNYMLLLMPGYNSAGSNELPQQQGPPMVEALLGALGSGHVDMINSIIVVSDAGDGANSGNGKGPLRRYVTAGRDGVVKVWNPNLQLHRSIDVAGGHKSWLSSCCWMNKSRRLAIASSRFKIYFYDSSFNNTALGHIEHKEGTPLCLGYHESNESNAQNEMLMVGDTSGCVTVYPLTEDWTEHSAETPIAFNPKPLRRQYHTDWVTKVGFVSELQAMVTCGLDGDINCCDVHANRTKDGRGPIPRLHKKGVHTWCWCKSYKFFASGGLDRQVVIWNPYTQKPMNHLQGHNASILDILMHENQSQLISLSVDKVVKVWDIRNYRCIQTFTDKTEYKPEDRLTCMAFDEEGPALILCSSSMNVLPVNVHVETSRTHMAPIVGALYNDVFKQVVSGDHLGTICVWDVRTGKMDFEFRVQGDHKVTCMAFDESKRRLFTGAEDGVVKLWNFSSGQLLRTHTMPRPSEITGLLWAREGNNTFVVGLAWDHCIYVWPFRSDRKQHVDVQYVLEDKSTTGPDDISCICGLYSGNGQLATGGDDGCIIFWKIQEGNNSSLKRYRLCDTTPATGSDELRQRLDPKVLKKGAVKSHVSIAGNIDAHGRRPSNCSVEGSTDRTGVALGSTLGLAGSCIGLGSISAAQRSAAQTRLRNSVQATPSLRGTEEVPFSTSPGVASETFLDGLDETPSVAVERIVFLEHKHCIISTHADHRLRVWSTKRSEFLHRLELVQPATESSLAEPSCGSKPRTLLGFVNAQVAPITSIYVDAEENRWMITGDSEGYVRIWDLQDFAPGSVPSRHLLKLHEFQPHVQKVTHVQHFSVDGLVVVMSASADGTIALSTITGQRIGTFNGALWSLTDHKTFSETRPVLDEMPMPDAWTLRGRGRNVPSGCQGAVGSSGHRTPRVGKVLTQRNTSSSAPSSGNGTYKRLVAVDRHMADFDIPEQEKLWQTEWQSRQSAGNVCPREHVSHAGLSVHS</sequence>
<evidence type="ECO:0000256" key="4">
    <source>
        <dbReference type="SAM" id="MobiDB-lite"/>
    </source>
</evidence>